<dbReference type="CDD" id="cd07328">
    <property type="entry name" value="M48_Ste24p_like"/>
    <property type="match status" value="1"/>
</dbReference>
<feature type="transmembrane region" description="Helical" evidence="13">
    <location>
        <begin position="183"/>
        <end position="206"/>
    </location>
</feature>
<proteinExistence type="predicted"/>
<dbReference type="PANTHER" id="PTHR43221:SF1">
    <property type="entry name" value="PROTEASE HTPX"/>
    <property type="match status" value="1"/>
</dbReference>
<name>A0A2W2FMY8_9ACTN</name>
<evidence type="ECO:0000256" key="13">
    <source>
        <dbReference type="SAM" id="Phobius"/>
    </source>
</evidence>
<dbReference type="Proteomes" id="UP000249304">
    <property type="component" value="Unassembled WGS sequence"/>
</dbReference>
<dbReference type="InterPro" id="IPR001915">
    <property type="entry name" value="Peptidase_M48"/>
</dbReference>
<reference evidence="15 16" key="1">
    <citation type="submission" date="2018-01" db="EMBL/GenBank/DDBJ databases">
        <title>Draft genome sequence of Nonomuraea sp. KC333.</title>
        <authorList>
            <person name="Sahin N."/>
            <person name="Saygin H."/>
            <person name="Ay H."/>
        </authorList>
    </citation>
    <scope>NUCLEOTIDE SEQUENCE [LARGE SCALE GENOMIC DNA]</scope>
    <source>
        <strain evidence="15 16">KC333</strain>
    </source>
</reference>
<comment type="caution">
    <text evidence="15">The sequence shown here is derived from an EMBL/GenBank/DDBJ whole genome shotgun (WGS) entry which is preliminary data.</text>
</comment>
<evidence type="ECO:0000313" key="16">
    <source>
        <dbReference type="Proteomes" id="UP000249304"/>
    </source>
</evidence>
<keyword evidence="7" id="KW-0378">Hydrolase</keyword>
<feature type="region of interest" description="Disordered" evidence="12">
    <location>
        <begin position="108"/>
        <end position="169"/>
    </location>
</feature>
<feature type="compositionally biased region" description="Low complexity" evidence="12">
    <location>
        <begin position="129"/>
        <end position="143"/>
    </location>
</feature>
<evidence type="ECO:0000256" key="8">
    <source>
        <dbReference type="ARBA" id="ARBA00022833"/>
    </source>
</evidence>
<dbReference type="GO" id="GO:0004222">
    <property type="term" value="F:metalloendopeptidase activity"/>
    <property type="evidence" value="ECO:0007669"/>
    <property type="project" value="InterPro"/>
</dbReference>
<evidence type="ECO:0000256" key="7">
    <source>
        <dbReference type="ARBA" id="ARBA00022801"/>
    </source>
</evidence>
<evidence type="ECO:0000256" key="9">
    <source>
        <dbReference type="ARBA" id="ARBA00022989"/>
    </source>
</evidence>
<evidence type="ECO:0000259" key="14">
    <source>
        <dbReference type="Pfam" id="PF01435"/>
    </source>
</evidence>
<evidence type="ECO:0000256" key="10">
    <source>
        <dbReference type="ARBA" id="ARBA00023049"/>
    </source>
</evidence>
<feature type="compositionally biased region" description="Low complexity" evidence="12">
    <location>
        <begin position="65"/>
        <end position="78"/>
    </location>
</feature>
<keyword evidence="9 13" id="KW-1133">Transmembrane helix</keyword>
<dbReference type="EMBL" id="POUD01000084">
    <property type="protein sequence ID" value="PZG16464.1"/>
    <property type="molecule type" value="Genomic_DNA"/>
</dbReference>
<dbReference type="AlphaFoldDB" id="A0A2W2FMY8"/>
<keyword evidence="11 13" id="KW-0472">Membrane</keyword>
<keyword evidence="4" id="KW-0645">Protease</keyword>
<protein>
    <recommendedName>
        <fullName evidence="14">Peptidase M48 domain-containing protein</fullName>
    </recommendedName>
</protein>
<dbReference type="PANTHER" id="PTHR43221">
    <property type="entry name" value="PROTEASE HTPX"/>
    <property type="match status" value="1"/>
</dbReference>
<sequence>MVAGGGEPARGTVAVGGEPAPGMAVGGEPGCGTATVAGEPAPGATSGGGEPTALGAVVGASQPTARGAAASKGAAGAGEPSARVPTAAPCASDLPAVLPAAAVPRVSDSSAALPSTTAPRATDPPDAPPSTAASPAANSSAPTIVESPAGSWTFDSPAPRAGSAAPTAVSGRGGGVAGGAARVAVYALAFLTHLLCPAFFLIGVYFVTRWSFVSFVLAFIAFDLAWLLRPRPAPFPAGGEPLTREAAPGLFALLDRIGAEVGAPRTDLVAVSGAVNASFGTYGWRRRRVVEIGYPLWLVLTPRERVALLAHEMAHSSNGDGRYGVVVGSALHSLDVLRDVTKFDWQEGDGVGRLVAEALLAVLGLPVRGLIVAMELLLYRSSQRAEYRADELAARAAGTTATISLLDALITRVESVRYFLEASVIATKTDGLWAAIRSQAESLPESERERRRRAARLEELRVDRTHPPTYLRMSRLAALPYEEGRVRHAQEPADTIDTELTPLATRVAKAIRENAQSALYY</sequence>
<evidence type="ECO:0000256" key="6">
    <source>
        <dbReference type="ARBA" id="ARBA00022723"/>
    </source>
</evidence>
<keyword evidence="10" id="KW-0482">Metalloprotease</keyword>
<keyword evidence="6" id="KW-0479">Metal-binding</keyword>
<dbReference type="Gene3D" id="3.30.2010.10">
    <property type="entry name" value="Metalloproteases ('zincins'), catalytic domain"/>
    <property type="match status" value="1"/>
</dbReference>
<keyword evidence="5 13" id="KW-0812">Transmembrane</keyword>
<evidence type="ECO:0000256" key="11">
    <source>
        <dbReference type="ARBA" id="ARBA00023136"/>
    </source>
</evidence>
<dbReference type="GO" id="GO:0006508">
    <property type="term" value="P:proteolysis"/>
    <property type="evidence" value="ECO:0007669"/>
    <property type="project" value="UniProtKB-KW"/>
</dbReference>
<feature type="transmembrane region" description="Helical" evidence="13">
    <location>
        <begin position="212"/>
        <end position="228"/>
    </location>
</feature>
<keyword evidence="16" id="KW-1185">Reference proteome</keyword>
<evidence type="ECO:0000256" key="1">
    <source>
        <dbReference type="ARBA" id="ARBA00001947"/>
    </source>
</evidence>
<dbReference type="GO" id="GO:0046872">
    <property type="term" value="F:metal ion binding"/>
    <property type="evidence" value="ECO:0007669"/>
    <property type="project" value="UniProtKB-KW"/>
</dbReference>
<keyword evidence="8" id="KW-0862">Zinc</keyword>
<dbReference type="Pfam" id="PF01435">
    <property type="entry name" value="Peptidase_M48"/>
    <property type="match status" value="1"/>
</dbReference>
<organism evidence="15 16">
    <name type="scientific">Nonomuraea aridisoli</name>
    <dbReference type="NCBI Taxonomy" id="2070368"/>
    <lineage>
        <taxon>Bacteria</taxon>
        <taxon>Bacillati</taxon>
        <taxon>Actinomycetota</taxon>
        <taxon>Actinomycetes</taxon>
        <taxon>Streptosporangiales</taxon>
        <taxon>Streptosporangiaceae</taxon>
        <taxon>Nonomuraea</taxon>
    </lineage>
</organism>
<evidence type="ECO:0000256" key="3">
    <source>
        <dbReference type="ARBA" id="ARBA00022475"/>
    </source>
</evidence>
<dbReference type="OrthoDB" id="7870694at2"/>
<keyword evidence="3" id="KW-1003">Cell membrane</keyword>
<dbReference type="InterPro" id="IPR050083">
    <property type="entry name" value="HtpX_protease"/>
</dbReference>
<evidence type="ECO:0000256" key="12">
    <source>
        <dbReference type="SAM" id="MobiDB-lite"/>
    </source>
</evidence>
<gene>
    <name evidence="15" type="ORF">C1J01_20995</name>
</gene>
<evidence type="ECO:0000313" key="15">
    <source>
        <dbReference type="EMBL" id="PZG16464.1"/>
    </source>
</evidence>
<comment type="subcellular location">
    <subcellularLocation>
        <location evidence="2">Cell membrane</location>
        <topology evidence="2">Multi-pass membrane protein</topology>
    </subcellularLocation>
</comment>
<accession>A0A2W2FMY8</accession>
<feature type="domain" description="Peptidase M48" evidence="14">
    <location>
        <begin position="259"/>
        <end position="477"/>
    </location>
</feature>
<evidence type="ECO:0000256" key="4">
    <source>
        <dbReference type="ARBA" id="ARBA00022670"/>
    </source>
</evidence>
<dbReference type="GO" id="GO:0005886">
    <property type="term" value="C:plasma membrane"/>
    <property type="evidence" value="ECO:0007669"/>
    <property type="project" value="UniProtKB-SubCell"/>
</dbReference>
<evidence type="ECO:0000256" key="5">
    <source>
        <dbReference type="ARBA" id="ARBA00022692"/>
    </source>
</evidence>
<feature type="region of interest" description="Disordered" evidence="12">
    <location>
        <begin position="1"/>
        <end position="87"/>
    </location>
</feature>
<evidence type="ECO:0000256" key="2">
    <source>
        <dbReference type="ARBA" id="ARBA00004651"/>
    </source>
</evidence>
<comment type="cofactor">
    <cofactor evidence="1">
        <name>Zn(2+)</name>
        <dbReference type="ChEBI" id="CHEBI:29105"/>
    </cofactor>
</comment>